<feature type="region of interest" description="Disordered" evidence="2">
    <location>
        <begin position="111"/>
        <end position="131"/>
    </location>
</feature>
<feature type="compositionally biased region" description="Polar residues" evidence="2">
    <location>
        <begin position="629"/>
        <end position="638"/>
    </location>
</feature>
<evidence type="ECO:0000256" key="2">
    <source>
        <dbReference type="SAM" id="MobiDB-lite"/>
    </source>
</evidence>
<proteinExistence type="predicted"/>
<dbReference type="AlphaFoldDB" id="A0A0D3D2Z0"/>
<evidence type="ECO:0000313" key="3">
    <source>
        <dbReference type="EnsemblPlants" id="Bo7g009930.1"/>
    </source>
</evidence>
<keyword evidence="4" id="KW-1185">Reference proteome</keyword>
<organism evidence="3 4">
    <name type="scientific">Brassica oleracea var. oleracea</name>
    <dbReference type="NCBI Taxonomy" id="109376"/>
    <lineage>
        <taxon>Eukaryota</taxon>
        <taxon>Viridiplantae</taxon>
        <taxon>Streptophyta</taxon>
        <taxon>Embryophyta</taxon>
        <taxon>Tracheophyta</taxon>
        <taxon>Spermatophyta</taxon>
        <taxon>Magnoliopsida</taxon>
        <taxon>eudicotyledons</taxon>
        <taxon>Gunneridae</taxon>
        <taxon>Pentapetalae</taxon>
        <taxon>rosids</taxon>
        <taxon>malvids</taxon>
        <taxon>Brassicales</taxon>
        <taxon>Brassicaceae</taxon>
        <taxon>Brassiceae</taxon>
        <taxon>Brassica</taxon>
    </lineage>
</organism>
<evidence type="ECO:0000313" key="4">
    <source>
        <dbReference type="Proteomes" id="UP000032141"/>
    </source>
</evidence>
<dbReference type="Proteomes" id="UP000032141">
    <property type="component" value="Chromosome C7"/>
</dbReference>
<dbReference type="HOGENOM" id="CLU_358387_0_0_1"/>
<keyword evidence="1" id="KW-0175">Coiled coil</keyword>
<feature type="region of interest" description="Disordered" evidence="2">
    <location>
        <begin position="496"/>
        <end position="660"/>
    </location>
</feature>
<reference evidence="3" key="2">
    <citation type="submission" date="2015-03" db="UniProtKB">
        <authorList>
            <consortium name="EnsemblPlants"/>
        </authorList>
    </citation>
    <scope>IDENTIFICATION</scope>
</reference>
<sequence length="782" mass="87313">MAQDLNLRCPLRDCLIGKRKRNAYRKSDRSSKSFVGKIQYGKIMKFPRIAPRDRCLEPPHRTVVMPCSGQTVCSPVLEGWSNPSSTIRFLFRPLVRSGFGPVIARSRNDVSISSGRLSRKKKGKEVATASSPARDVSGVTLEEFELVHHEAMMDTRNLDLSQRILVSESARSYRQEVGGNPAEPQACERDGSGGARDGVPLVNYVPTCYYPGEIFEELPAVAPEFVRSPDVNGQAWENVTETQSTPDSVKKLLRDRRGLGVTFLIPSKSQRPWSPPVGFQCVYESYFQDYTKLWFPIPRLVTSYVRHRGATLSQFLNGSWRSAVALMVMAAEIDVSLSVRVFEELTSISSLDDGLLSIKMRPSYNVIEGHPNKTFDWQRSYFYVKCDDSAFEDPPDEDYPDHPTSREYPEEFLSSARAVARLAQEHWGNIYWERVRRSINHISRKDWNSSYLPSANKTKRRILLFTKEEQKKINEARKMRGLTDLSAMMAAQLGLPSAEPSIPSNEMVATDTTDVSPQRRDSSPGAAAAASKKKKSKKRSHDDPSIGDDLETLPEVNDRSEAAEPSTKKRKKKKQQSPEENVANRGTGVARSSAQVGSTVGPPLNLALTDEPQNVSPEVPLQKKRSKQASEQGTTRRQVPSVAAPSNPGALAPGLSTGSAPVVRKTLRDEYVDAARTKLLCDGVSNFVIEKYDTALKEALAESEKLKKTVAAKSRLFRRKRAEWQGEYDKMAEKRDRAVAQRKAQKKRADAAEEELSVARSTIEALELRKANLMEEMGVKAT</sequence>
<reference evidence="3 4" key="1">
    <citation type="journal article" date="2014" name="Genome Biol.">
        <title>Transcriptome and methylome profiling reveals relics of genome dominance in the mesopolyploid Brassica oleracea.</title>
        <authorList>
            <person name="Parkin I.A."/>
            <person name="Koh C."/>
            <person name="Tang H."/>
            <person name="Robinson S.J."/>
            <person name="Kagale S."/>
            <person name="Clarke W.E."/>
            <person name="Town C.D."/>
            <person name="Nixon J."/>
            <person name="Krishnakumar V."/>
            <person name="Bidwell S.L."/>
            <person name="Denoeud F."/>
            <person name="Belcram H."/>
            <person name="Links M.G."/>
            <person name="Just J."/>
            <person name="Clarke C."/>
            <person name="Bender T."/>
            <person name="Huebert T."/>
            <person name="Mason A.S."/>
            <person name="Pires J.C."/>
            <person name="Barker G."/>
            <person name="Moore J."/>
            <person name="Walley P.G."/>
            <person name="Manoli S."/>
            <person name="Batley J."/>
            <person name="Edwards D."/>
            <person name="Nelson M.N."/>
            <person name="Wang X."/>
            <person name="Paterson A.H."/>
            <person name="King G."/>
            <person name="Bancroft I."/>
            <person name="Chalhoub B."/>
            <person name="Sharpe A.G."/>
        </authorList>
    </citation>
    <scope>NUCLEOTIDE SEQUENCE</scope>
    <source>
        <strain evidence="3 4">cv. TO1000</strain>
    </source>
</reference>
<evidence type="ECO:0000256" key="1">
    <source>
        <dbReference type="SAM" id="Coils"/>
    </source>
</evidence>
<protein>
    <submittedName>
        <fullName evidence="3">Uncharacterized protein</fullName>
    </submittedName>
</protein>
<accession>A0A0D3D2Z0</accession>
<dbReference type="EnsemblPlants" id="Bo7g009930.1">
    <property type="protein sequence ID" value="Bo7g009930.1"/>
    <property type="gene ID" value="Bo7g009930"/>
</dbReference>
<dbReference type="Gramene" id="Bo7g009930.1">
    <property type="protein sequence ID" value="Bo7g009930.1"/>
    <property type="gene ID" value="Bo7g009930"/>
</dbReference>
<name>A0A0D3D2Z0_BRAOL</name>
<feature type="coiled-coil region" evidence="1">
    <location>
        <begin position="735"/>
        <end position="776"/>
    </location>
</feature>